<dbReference type="EMBL" id="JAAKFY010000014">
    <property type="protein sequence ID" value="KAF3847023.1"/>
    <property type="molecule type" value="Genomic_DNA"/>
</dbReference>
<reference evidence="1 2" key="1">
    <citation type="submission" date="2020-03" db="EMBL/GenBank/DDBJ databases">
        <title>Dissostichus mawsoni Genome sequencing and assembly.</title>
        <authorList>
            <person name="Park H."/>
        </authorList>
    </citation>
    <scope>NUCLEOTIDE SEQUENCE [LARGE SCALE GENOMIC DNA]</scope>
    <source>
        <strain evidence="1">DM0001</strain>
        <tissue evidence="1">Muscle</tissue>
    </source>
</reference>
<proteinExistence type="predicted"/>
<gene>
    <name evidence="1" type="ORF">F7725_004101</name>
</gene>
<keyword evidence="2" id="KW-1185">Reference proteome</keyword>
<organism evidence="1 2">
    <name type="scientific">Dissostichus mawsoni</name>
    <name type="common">Antarctic cod</name>
    <dbReference type="NCBI Taxonomy" id="36200"/>
    <lineage>
        <taxon>Eukaryota</taxon>
        <taxon>Metazoa</taxon>
        <taxon>Chordata</taxon>
        <taxon>Craniata</taxon>
        <taxon>Vertebrata</taxon>
        <taxon>Euteleostomi</taxon>
        <taxon>Actinopterygii</taxon>
        <taxon>Neopterygii</taxon>
        <taxon>Teleostei</taxon>
        <taxon>Neoteleostei</taxon>
        <taxon>Acanthomorphata</taxon>
        <taxon>Eupercaria</taxon>
        <taxon>Perciformes</taxon>
        <taxon>Notothenioidei</taxon>
        <taxon>Nototheniidae</taxon>
        <taxon>Dissostichus</taxon>
    </lineage>
</organism>
<evidence type="ECO:0000313" key="1">
    <source>
        <dbReference type="EMBL" id="KAF3847023.1"/>
    </source>
</evidence>
<comment type="caution">
    <text evidence="1">The sequence shown here is derived from an EMBL/GenBank/DDBJ whole genome shotgun (WGS) entry which is preliminary data.</text>
</comment>
<evidence type="ECO:0000313" key="2">
    <source>
        <dbReference type="Proteomes" id="UP000518266"/>
    </source>
</evidence>
<protein>
    <submittedName>
        <fullName evidence="1">Uncharacterized protein</fullName>
    </submittedName>
</protein>
<dbReference type="AlphaFoldDB" id="A0A7J5YD06"/>
<dbReference type="Proteomes" id="UP000518266">
    <property type="component" value="Unassembled WGS sequence"/>
</dbReference>
<sequence>MAGRSCFSSLSNDALDHWTVELMMSSYINSQVTITTKTFLRYPELKVLLKNHPRILQRH</sequence>
<accession>A0A7J5YD06</accession>
<name>A0A7J5YD06_DISMA</name>